<comment type="cofactor">
    <cofactor evidence="4">
        <name>Mg(2+)</name>
        <dbReference type="ChEBI" id="CHEBI:18420"/>
    </cofactor>
</comment>
<comment type="catalytic activity">
    <reaction evidence="4">
        <text>(6S)-5-formyl-5,6,7,8-tetrahydrofolate + ATP = (6R)-5,10-methenyltetrahydrofolate + ADP + phosphate</text>
        <dbReference type="Rhea" id="RHEA:10488"/>
        <dbReference type="ChEBI" id="CHEBI:30616"/>
        <dbReference type="ChEBI" id="CHEBI:43474"/>
        <dbReference type="ChEBI" id="CHEBI:57455"/>
        <dbReference type="ChEBI" id="CHEBI:57457"/>
        <dbReference type="ChEBI" id="CHEBI:456216"/>
        <dbReference type="EC" id="6.3.3.2"/>
    </reaction>
</comment>
<evidence type="ECO:0000313" key="6">
    <source>
        <dbReference type="Proteomes" id="UP001589854"/>
    </source>
</evidence>
<keyword evidence="4" id="KW-0460">Magnesium</keyword>
<sequence length="191" mass="21730">MINKKSMRVHTLKKLQQLSDATFETGSATIHKQLYSEDVWNNASTIGLTISNGHEVDTKSVIEKAWMLGKRVVVPKCDPSRKTMNFREIKTFDELEIVYYSLREPIIELTDEVSSEEIDLIIVPGVVFDKRGYRIGYGGGYYDRYLSSYSGNKLSMAFSLQIEQDNLPTEEHDVAVSKLITEQEILNCTHG</sequence>
<keyword evidence="2 4" id="KW-0547">Nucleotide-binding</keyword>
<evidence type="ECO:0000256" key="4">
    <source>
        <dbReference type="RuleBase" id="RU361279"/>
    </source>
</evidence>
<dbReference type="EMBL" id="JBHLVO010000001">
    <property type="protein sequence ID" value="MFC0270000.1"/>
    <property type="molecule type" value="Genomic_DNA"/>
</dbReference>
<evidence type="ECO:0000256" key="1">
    <source>
        <dbReference type="ARBA" id="ARBA00010638"/>
    </source>
</evidence>
<keyword evidence="5" id="KW-0436">Ligase</keyword>
<gene>
    <name evidence="5" type="ORF">ACFFIX_00815</name>
</gene>
<dbReference type="EC" id="6.3.3.2" evidence="4"/>
<keyword evidence="6" id="KW-1185">Reference proteome</keyword>
<name>A0ABV6G8K6_9BACI</name>
<dbReference type="Gene3D" id="3.40.50.10420">
    <property type="entry name" value="NagB/RpiA/CoA transferase-like"/>
    <property type="match status" value="1"/>
</dbReference>
<reference evidence="5 6" key="1">
    <citation type="submission" date="2024-09" db="EMBL/GenBank/DDBJ databases">
        <authorList>
            <person name="Sun Q."/>
            <person name="Mori K."/>
        </authorList>
    </citation>
    <scope>NUCLEOTIDE SEQUENCE [LARGE SCALE GENOMIC DNA]</scope>
    <source>
        <strain evidence="5 6">CCM 7228</strain>
    </source>
</reference>
<dbReference type="NCBIfam" id="TIGR02727">
    <property type="entry name" value="MTHFS_bact"/>
    <property type="match status" value="1"/>
</dbReference>
<keyword evidence="4" id="KW-0479">Metal-binding</keyword>
<keyword evidence="3 4" id="KW-0067">ATP-binding</keyword>
<dbReference type="PANTHER" id="PTHR23407">
    <property type="entry name" value="ATPASE INHIBITOR/5-FORMYLTETRAHYDROFOLATE CYCLO-LIGASE"/>
    <property type="match status" value="1"/>
</dbReference>
<organism evidence="5 6">
    <name type="scientific">Metabacillus herbersteinensis</name>
    <dbReference type="NCBI Taxonomy" id="283816"/>
    <lineage>
        <taxon>Bacteria</taxon>
        <taxon>Bacillati</taxon>
        <taxon>Bacillota</taxon>
        <taxon>Bacilli</taxon>
        <taxon>Bacillales</taxon>
        <taxon>Bacillaceae</taxon>
        <taxon>Metabacillus</taxon>
    </lineage>
</organism>
<proteinExistence type="inferred from homology"/>
<protein>
    <recommendedName>
        <fullName evidence="4">5-formyltetrahydrofolate cyclo-ligase</fullName>
        <ecNumber evidence="4">6.3.3.2</ecNumber>
    </recommendedName>
</protein>
<dbReference type="SUPFAM" id="SSF100950">
    <property type="entry name" value="NagB/RpiA/CoA transferase-like"/>
    <property type="match status" value="1"/>
</dbReference>
<dbReference type="InterPro" id="IPR024185">
    <property type="entry name" value="FTHF_cligase-like_sf"/>
</dbReference>
<dbReference type="PANTHER" id="PTHR23407:SF1">
    <property type="entry name" value="5-FORMYLTETRAHYDROFOLATE CYCLO-LIGASE"/>
    <property type="match status" value="1"/>
</dbReference>
<comment type="caution">
    <text evidence="5">The sequence shown here is derived from an EMBL/GenBank/DDBJ whole genome shotgun (WGS) entry which is preliminary data.</text>
</comment>
<evidence type="ECO:0000256" key="3">
    <source>
        <dbReference type="ARBA" id="ARBA00022840"/>
    </source>
</evidence>
<dbReference type="InterPro" id="IPR037171">
    <property type="entry name" value="NagB/RpiA_transferase-like"/>
</dbReference>
<dbReference type="RefSeq" id="WP_378929511.1">
    <property type="nucleotide sequence ID" value="NZ_JBHLVO010000001.1"/>
</dbReference>
<dbReference type="Proteomes" id="UP001589854">
    <property type="component" value="Unassembled WGS sequence"/>
</dbReference>
<evidence type="ECO:0000256" key="2">
    <source>
        <dbReference type="ARBA" id="ARBA00022741"/>
    </source>
</evidence>
<dbReference type="InterPro" id="IPR002698">
    <property type="entry name" value="FTHF_cligase"/>
</dbReference>
<dbReference type="PIRSF" id="PIRSF006806">
    <property type="entry name" value="FTHF_cligase"/>
    <property type="match status" value="1"/>
</dbReference>
<accession>A0ABV6G8K6</accession>
<dbReference type="GO" id="GO:0030272">
    <property type="term" value="F:5-formyltetrahydrofolate cyclo-ligase activity"/>
    <property type="evidence" value="ECO:0007669"/>
    <property type="project" value="UniProtKB-EC"/>
</dbReference>
<comment type="similarity">
    <text evidence="1 4">Belongs to the 5-formyltetrahydrofolate cyclo-ligase family.</text>
</comment>
<dbReference type="Pfam" id="PF01812">
    <property type="entry name" value="5-FTHF_cyc-lig"/>
    <property type="match status" value="1"/>
</dbReference>
<evidence type="ECO:0000313" key="5">
    <source>
        <dbReference type="EMBL" id="MFC0270000.1"/>
    </source>
</evidence>